<dbReference type="EMBL" id="QJKI01000006">
    <property type="protein sequence ID" value="PXX79401.1"/>
    <property type="molecule type" value="Genomic_DNA"/>
</dbReference>
<accession>A0A318KNN7</accession>
<dbReference type="RefSeq" id="WP_146215068.1">
    <property type="nucleotide sequence ID" value="NZ_QJKI01000006.1"/>
</dbReference>
<dbReference type="Proteomes" id="UP000247555">
    <property type="component" value="Unassembled WGS sequence"/>
</dbReference>
<reference evidence="2 3" key="1">
    <citation type="submission" date="2018-05" db="EMBL/GenBank/DDBJ databases">
        <title>Genomic Encyclopedia of Type Strains, Phase IV (KMG-IV): sequencing the most valuable type-strain genomes for metagenomic binning, comparative biology and taxonomic classification.</title>
        <authorList>
            <person name="Goeker M."/>
        </authorList>
    </citation>
    <scope>NUCLEOTIDE SEQUENCE [LARGE SCALE GENOMIC DNA]</scope>
    <source>
        <strain evidence="2 3">DSM 29661</strain>
    </source>
</reference>
<feature type="chain" id="PRO_5016240889" evidence="1">
    <location>
        <begin position="24"/>
        <end position="308"/>
    </location>
</feature>
<dbReference type="PROSITE" id="PS51257">
    <property type="entry name" value="PROKAR_LIPOPROTEIN"/>
    <property type="match status" value="1"/>
</dbReference>
<keyword evidence="3" id="KW-1185">Reference proteome</keyword>
<sequence length="308" mass="32867">MKPALMRPALPGLALCASLLLSACTTPYSEAPVASNFPTSKQHKLQAGAHWDAIAKDAATTLVTSLRLGKGCIAAYPDCNQLVLRPPREVTPFSRAFHTLLTTSLVNQGVQMIPYGSAPQPSMAYTPPPMPAPLVSAPTPRVVKRQKYGKKTYLATTPKPVVQMAPVDAMPVIPPAPAPRQELEVDIQVVKFSPDRLDGRYFISGTALGGGVWALQGLWTQTSPQGIATGAALGAAFDAHRWFSSEFARGGVPQLEMIITVSALTNGQYVGRVSNIYYLTDSDLALYMQMPPPPPKPALPVMPLKGGL</sequence>
<gene>
    <name evidence="2" type="ORF">DFR34_10637</name>
</gene>
<evidence type="ECO:0000313" key="2">
    <source>
        <dbReference type="EMBL" id="PXX79401.1"/>
    </source>
</evidence>
<organism evidence="2 3">
    <name type="scientific">Rivihabitans pingtungensis</name>
    <dbReference type="NCBI Taxonomy" id="1054498"/>
    <lineage>
        <taxon>Bacteria</taxon>
        <taxon>Pseudomonadati</taxon>
        <taxon>Pseudomonadota</taxon>
        <taxon>Betaproteobacteria</taxon>
        <taxon>Neisseriales</taxon>
        <taxon>Aquaspirillaceae</taxon>
        <taxon>Rivihabitans</taxon>
    </lineage>
</organism>
<comment type="caution">
    <text evidence="2">The sequence shown here is derived from an EMBL/GenBank/DDBJ whole genome shotgun (WGS) entry which is preliminary data.</text>
</comment>
<evidence type="ECO:0000256" key="1">
    <source>
        <dbReference type="SAM" id="SignalP"/>
    </source>
</evidence>
<protein>
    <submittedName>
        <fullName evidence="2">Uncharacterized protein</fullName>
    </submittedName>
</protein>
<proteinExistence type="predicted"/>
<dbReference type="OrthoDB" id="6891340at2"/>
<keyword evidence="1" id="KW-0732">Signal</keyword>
<feature type="signal peptide" evidence="1">
    <location>
        <begin position="1"/>
        <end position="23"/>
    </location>
</feature>
<evidence type="ECO:0000313" key="3">
    <source>
        <dbReference type="Proteomes" id="UP000247555"/>
    </source>
</evidence>
<name>A0A318KNN7_9NEIS</name>
<dbReference type="AlphaFoldDB" id="A0A318KNN7"/>